<name>A0A478EBK5_TALPI</name>
<feature type="compositionally biased region" description="Basic and acidic residues" evidence="1">
    <location>
        <begin position="124"/>
        <end position="136"/>
    </location>
</feature>
<gene>
    <name evidence="2" type="ORF">TCE0_044r16442</name>
</gene>
<evidence type="ECO:0000313" key="3">
    <source>
        <dbReference type="Proteomes" id="UP000053095"/>
    </source>
</evidence>
<evidence type="ECO:0000256" key="1">
    <source>
        <dbReference type="SAM" id="MobiDB-lite"/>
    </source>
</evidence>
<dbReference type="EMBL" id="DF933840">
    <property type="protein sequence ID" value="GAM42450.1"/>
    <property type="molecule type" value="Genomic_DNA"/>
</dbReference>
<sequence length="239" mass="26641">MTQFNIKADQVNINMPRPANPKPGFSLLRIHSSKKPHNIANLSTKAKVDLINSIAQDIEGCIWAIGHYVKLGVLDSSHTLGFDQVINDIHNDEHHENEKVLQRALRKVERYKKRAKAQRKRCKRLETRLRRERGEAIEEGSTDSDSSTPYSEMASMQTTFLAGDGSSNEGPQTTLNTSNNGAGQVLQGNAPIQSVEFPDEPMTSPPPAPPSPLRNSMEVEFEKSVHFRVSPEQQIMSMA</sequence>
<keyword evidence="3" id="KW-1185">Reference proteome</keyword>
<organism evidence="2 3">
    <name type="scientific">Talaromyces pinophilus</name>
    <name type="common">Penicillium pinophilum</name>
    <dbReference type="NCBI Taxonomy" id="128442"/>
    <lineage>
        <taxon>Eukaryota</taxon>
        <taxon>Fungi</taxon>
        <taxon>Dikarya</taxon>
        <taxon>Ascomycota</taxon>
        <taxon>Pezizomycotina</taxon>
        <taxon>Eurotiomycetes</taxon>
        <taxon>Eurotiomycetidae</taxon>
        <taxon>Eurotiales</taxon>
        <taxon>Trichocomaceae</taxon>
        <taxon>Talaromyces</taxon>
        <taxon>Talaromyces sect. Talaromyces</taxon>
    </lineage>
</organism>
<proteinExistence type="predicted"/>
<feature type="compositionally biased region" description="Polar residues" evidence="1">
    <location>
        <begin position="143"/>
        <end position="192"/>
    </location>
</feature>
<feature type="region of interest" description="Disordered" evidence="1">
    <location>
        <begin position="115"/>
        <end position="216"/>
    </location>
</feature>
<dbReference type="AlphaFoldDB" id="A0A478EBK5"/>
<dbReference type="Proteomes" id="UP000053095">
    <property type="component" value="Unassembled WGS sequence"/>
</dbReference>
<feature type="compositionally biased region" description="Pro residues" evidence="1">
    <location>
        <begin position="203"/>
        <end position="212"/>
    </location>
</feature>
<reference evidence="3" key="1">
    <citation type="journal article" date="2015" name="Genome Announc.">
        <title>Draft genome sequence of Talaromyces cellulolyticus strain Y-94, a source of lignocellulosic biomass-degrading enzymes.</title>
        <authorList>
            <person name="Fujii T."/>
            <person name="Koike H."/>
            <person name="Sawayama S."/>
            <person name="Yano S."/>
            <person name="Inoue H."/>
        </authorList>
    </citation>
    <scope>NUCLEOTIDE SEQUENCE [LARGE SCALE GENOMIC DNA]</scope>
    <source>
        <strain evidence="3">Y-94</strain>
    </source>
</reference>
<evidence type="ECO:0000313" key="2">
    <source>
        <dbReference type="EMBL" id="GAM42450.1"/>
    </source>
</evidence>
<protein>
    <submittedName>
        <fullName evidence="2">Uncharacterized protein</fullName>
    </submittedName>
</protein>
<accession>A0A478EBK5</accession>